<dbReference type="EMBL" id="KQ250067">
    <property type="protein sequence ID" value="KNC70865.1"/>
    <property type="molecule type" value="Genomic_DNA"/>
</dbReference>
<evidence type="ECO:0000313" key="6">
    <source>
        <dbReference type="Proteomes" id="UP000054560"/>
    </source>
</evidence>
<feature type="non-terminal residue" evidence="5">
    <location>
        <position position="106"/>
    </location>
</feature>
<accession>A0A0L0F2B6</accession>
<keyword evidence="1" id="KW-0853">WD repeat</keyword>
<keyword evidence="2" id="KW-0677">Repeat</keyword>
<evidence type="ECO:0000256" key="2">
    <source>
        <dbReference type="ARBA" id="ARBA00022737"/>
    </source>
</evidence>
<name>A0A0L0F2B6_9EUKA</name>
<dbReference type="OrthoDB" id="1850764at2759"/>
<reference evidence="5 6" key="1">
    <citation type="submission" date="2011-02" db="EMBL/GenBank/DDBJ databases">
        <title>The Genome Sequence of Sphaeroforma arctica JP610.</title>
        <authorList>
            <consortium name="The Broad Institute Genome Sequencing Platform"/>
            <person name="Russ C."/>
            <person name="Cuomo C."/>
            <person name="Young S.K."/>
            <person name="Zeng Q."/>
            <person name="Gargeya S."/>
            <person name="Alvarado L."/>
            <person name="Berlin A."/>
            <person name="Chapman S.B."/>
            <person name="Chen Z."/>
            <person name="Freedman E."/>
            <person name="Gellesch M."/>
            <person name="Goldberg J."/>
            <person name="Griggs A."/>
            <person name="Gujja S."/>
            <person name="Heilman E."/>
            <person name="Heiman D."/>
            <person name="Howarth C."/>
            <person name="Mehta T."/>
            <person name="Neiman D."/>
            <person name="Pearson M."/>
            <person name="Roberts A."/>
            <person name="Saif S."/>
            <person name="Shea T."/>
            <person name="Shenoy N."/>
            <person name="Sisk P."/>
            <person name="Stolte C."/>
            <person name="Sykes S."/>
            <person name="White J."/>
            <person name="Yandava C."/>
            <person name="Burger G."/>
            <person name="Gray M.W."/>
            <person name="Holland P.W.H."/>
            <person name="King N."/>
            <person name="Lang F.B.F."/>
            <person name="Roger A.J."/>
            <person name="Ruiz-Trillo I."/>
            <person name="Haas B."/>
            <person name="Nusbaum C."/>
            <person name="Birren B."/>
        </authorList>
    </citation>
    <scope>NUCLEOTIDE SEQUENCE [LARGE SCALE GENOMIC DNA]</scope>
    <source>
        <strain evidence="5 6">JP610</strain>
    </source>
</reference>
<evidence type="ECO:0000256" key="1">
    <source>
        <dbReference type="ARBA" id="ARBA00022574"/>
    </source>
</evidence>
<evidence type="ECO:0000259" key="4">
    <source>
        <dbReference type="SMART" id="SM01166"/>
    </source>
</evidence>
<dbReference type="SMART" id="SM01166">
    <property type="entry name" value="DUF1899"/>
    <property type="match status" value="1"/>
</dbReference>
<dbReference type="AlphaFoldDB" id="A0A0L0F2B6"/>
<evidence type="ECO:0000256" key="3">
    <source>
        <dbReference type="SAM" id="MobiDB-lite"/>
    </source>
</evidence>
<dbReference type="InterPro" id="IPR015048">
    <property type="entry name" value="DUF1899"/>
</dbReference>
<dbReference type="GeneID" id="25917106"/>
<keyword evidence="6" id="KW-1185">Reference proteome</keyword>
<protein>
    <recommendedName>
        <fullName evidence="4">DUF1899 domain-containing protein</fullName>
    </recommendedName>
</protein>
<dbReference type="RefSeq" id="XP_014144767.1">
    <property type="nucleotide sequence ID" value="XM_014289292.1"/>
</dbReference>
<dbReference type="Proteomes" id="UP000054560">
    <property type="component" value="Unassembled WGS sequence"/>
</dbReference>
<feature type="compositionally biased region" description="Polar residues" evidence="3">
    <location>
        <begin position="1"/>
        <end position="23"/>
    </location>
</feature>
<proteinExistence type="predicted"/>
<gene>
    <name evidence="5" type="ORF">SARC_16602</name>
</gene>
<organism evidence="5 6">
    <name type="scientific">Sphaeroforma arctica JP610</name>
    <dbReference type="NCBI Taxonomy" id="667725"/>
    <lineage>
        <taxon>Eukaryota</taxon>
        <taxon>Ichthyosporea</taxon>
        <taxon>Ichthyophonida</taxon>
        <taxon>Sphaeroforma</taxon>
    </lineage>
</organism>
<dbReference type="Pfam" id="PF08953">
    <property type="entry name" value="DUF1899"/>
    <property type="match status" value="1"/>
</dbReference>
<feature type="non-terminal residue" evidence="5">
    <location>
        <position position="1"/>
    </location>
</feature>
<feature type="domain" description="DUF1899" evidence="4">
    <location>
        <begin position="49"/>
        <end position="106"/>
    </location>
</feature>
<sequence>TTGQAKLSISPQSDAVPAQSDTPSEALPVPAQSDTPSEVLPVPAKKHIEVVRSSKLRHVLGKALHRNFNIEGVRDVNTNVSVDSHLCAANGVYVAYPTTGSGGSIA</sequence>
<evidence type="ECO:0000313" key="5">
    <source>
        <dbReference type="EMBL" id="KNC70865.1"/>
    </source>
</evidence>
<feature type="region of interest" description="Disordered" evidence="3">
    <location>
        <begin position="1"/>
        <end position="40"/>
    </location>
</feature>